<dbReference type="Proteomes" id="UP001295423">
    <property type="component" value="Unassembled WGS sequence"/>
</dbReference>
<proteinExistence type="predicted"/>
<organism evidence="2 3">
    <name type="scientific">Cylindrotheca closterium</name>
    <dbReference type="NCBI Taxonomy" id="2856"/>
    <lineage>
        <taxon>Eukaryota</taxon>
        <taxon>Sar</taxon>
        <taxon>Stramenopiles</taxon>
        <taxon>Ochrophyta</taxon>
        <taxon>Bacillariophyta</taxon>
        <taxon>Bacillariophyceae</taxon>
        <taxon>Bacillariophycidae</taxon>
        <taxon>Bacillariales</taxon>
        <taxon>Bacillariaceae</taxon>
        <taxon>Cylindrotheca</taxon>
    </lineage>
</organism>
<protein>
    <submittedName>
        <fullName evidence="2">Uncharacterized protein</fullName>
    </submittedName>
</protein>
<reference evidence="2" key="1">
    <citation type="submission" date="2023-08" db="EMBL/GenBank/DDBJ databases">
        <authorList>
            <person name="Audoor S."/>
            <person name="Bilcke G."/>
        </authorList>
    </citation>
    <scope>NUCLEOTIDE SEQUENCE</scope>
</reference>
<accession>A0AAD2G274</accession>
<gene>
    <name evidence="2" type="ORF">CYCCA115_LOCUS18440</name>
</gene>
<feature type="signal peptide" evidence="1">
    <location>
        <begin position="1"/>
        <end position="20"/>
    </location>
</feature>
<keyword evidence="3" id="KW-1185">Reference proteome</keyword>
<name>A0AAD2G274_9STRA</name>
<comment type="caution">
    <text evidence="2">The sequence shown here is derived from an EMBL/GenBank/DDBJ whole genome shotgun (WGS) entry which is preliminary data.</text>
</comment>
<evidence type="ECO:0000256" key="1">
    <source>
        <dbReference type="SAM" id="SignalP"/>
    </source>
</evidence>
<keyword evidence="1" id="KW-0732">Signal</keyword>
<evidence type="ECO:0000313" key="3">
    <source>
        <dbReference type="Proteomes" id="UP001295423"/>
    </source>
</evidence>
<sequence length="182" mass="20171">MTSPLSLSALLSVCPHGAWVTEDVAIELLEGVTSADDLQRLHLAGALPDVLVEYMVAEWMLLHLLKNTDLSLYMPPKLGKNEETTVAVAIVVNLDENDEEQVTKYPGENDDGFHYGKAATLMRKNDEKKILSSYTPKLLPSGYTMQFVHDELCDQIVCQIVHSDSFGNASAKKSDTMEMIQE</sequence>
<dbReference type="EMBL" id="CAKOGP040002036">
    <property type="protein sequence ID" value="CAJ1960024.1"/>
    <property type="molecule type" value="Genomic_DNA"/>
</dbReference>
<feature type="chain" id="PRO_5042232815" evidence="1">
    <location>
        <begin position="21"/>
        <end position="182"/>
    </location>
</feature>
<dbReference type="AlphaFoldDB" id="A0AAD2G274"/>
<evidence type="ECO:0000313" key="2">
    <source>
        <dbReference type="EMBL" id="CAJ1960024.1"/>
    </source>
</evidence>